<dbReference type="Proteomes" id="UP000625568">
    <property type="component" value="Chromosome 2"/>
</dbReference>
<dbReference type="PANTHER" id="PTHR13061">
    <property type="entry name" value="DYNACTIN SUBUNIT P25"/>
    <property type="match status" value="1"/>
</dbReference>
<dbReference type="InterPro" id="IPR011004">
    <property type="entry name" value="Trimer_LpxA-like_sf"/>
</dbReference>
<dbReference type="AlphaFoldDB" id="A0A892IEI6"/>
<dbReference type="RefSeq" id="WP_035974334.1">
    <property type="nucleotide sequence ID" value="NZ_CABVPR010000084.1"/>
</dbReference>
<proteinExistence type="predicted"/>
<dbReference type="InterPro" id="IPR001451">
    <property type="entry name" value="Hexapep"/>
</dbReference>
<reference evidence="1 2" key="1">
    <citation type="submission" date="2021-02" db="EMBL/GenBank/DDBJ databases">
        <title>FDA dAtabase for Regulatory Grade micrObial Sequences (FDA-ARGOS): Supporting development and validation of Infectious Disease Dx tests.</title>
        <authorList>
            <person name="Minogue T."/>
            <person name="Wolcott M."/>
            <person name="Wasieloski L."/>
            <person name="Aguilar W."/>
            <person name="Moore D."/>
            <person name="Jaissle J."/>
            <person name="Tallon L."/>
            <person name="Sadzewicz L."/>
            <person name="Zhao X."/>
            <person name="Boylan J."/>
            <person name="Ott S."/>
            <person name="Bowen H."/>
            <person name="Vavikolanu K."/>
            <person name="Mehta A."/>
            <person name="Aluvathingal J."/>
            <person name="Nadendla S."/>
            <person name="Yan Y."/>
            <person name="Sichtig H."/>
        </authorList>
    </citation>
    <scope>NUCLEOTIDE SEQUENCE [LARGE SCALE GENOMIC DNA]</scope>
    <source>
        <strain evidence="1 2">FDAARGOS_1272</strain>
    </source>
</reference>
<dbReference type="GeneID" id="93129678"/>
<sequence>MALYEFLEKRPRIDATAFVHEMAAVIGDVHIGPGCYIGPFASLRGDFGRIEIGAGSNVQESCVLHVAPREVCRLEPNSHIGHGAIVHGAHIGRDVLIGMNSVIMDGVVIGDTTIVGAGAMVTAGRQIPPGVLVIGSPARVARSLDPDEIAAKRAGTEIYQDLARDCLTSLRRIDRARPE</sequence>
<organism evidence="1 2">
    <name type="scientific">Burkholderia dolosa</name>
    <dbReference type="NCBI Taxonomy" id="152500"/>
    <lineage>
        <taxon>Bacteria</taxon>
        <taxon>Pseudomonadati</taxon>
        <taxon>Pseudomonadota</taxon>
        <taxon>Betaproteobacteria</taxon>
        <taxon>Burkholderiales</taxon>
        <taxon>Burkholderiaceae</taxon>
        <taxon>Burkholderia</taxon>
        <taxon>Burkholderia cepacia complex</taxon>
    </lineage>
</organism>
<keyword evidence="2" id="KW-1185">Reference proteome</keyword>
<dbReference type="EMBL" id="CP069483">
    <property type="protein sequence ID" value="QRO79781.1"/>
    <property type="molecule type" value="Genomic_DNA"/>
</dbReference>
<dbReference type="SUPFAM" id="SSF51161">
    <property type="entry name" value="Trimeric LpxA-like enzymes"/>
    <property type="match status" value="1"/>
</dbReference>
<evidence type="ECO:0000313" key="1">
    <source>
        <dbReference type="EMBL" id="QRO79781.1"/>
    </source>
</evidence>
<dbReference type="Pfam" id="PF00132">
    <property type="entry name" value="Hexapep"/>
    <property type="match status" value="1"/>
</dbReference>
<name>A0A892IEI6_9BURK</name>
<dbReference type="PANTHER" id="PTHR13061:SF29">
    <property type="entry name" value="GAMMA CARBONIC ANHYDRASE-LIKE 1, MITOCHONDRIAL-RELATED"/>
    <property type="match status" value="1"/>
</dbReference>
<evidence type="ECO:0000313" key="2">
    <source>
        <dbReference type="Proteomes" id="UP000625568"/>
    </source>
</evidence>
<dbReference type="Gene3D" id="2.160.10.10">
    <property type="entry name" value="Hexapeptide repeat proteins"/>
    <property type="match status" value="1"/>
</dbReference>
<protein>
    <submittedName>
        <fullName evidence="1">Phenylacetic acid degradation protein PaaY</fullName>
    </submittedName>
</protein>
<accession>A0A892IEI6</accession>
<dbReference type="InterPro" id="IPR050484">
    <property type="entry name" value="Transf_Hexapept/Carb_Anhydrase"/>
</dbReference>
<gene>
    <name evidence="1" type="ORF">I6K02_24970</name>
</gene>